<evidence type="ECO:0000256" key="13">
    <source>
        <dbReference type="HAMAP-Rule" id="MF_00969"/>
    </source>
</evidence>
<comment type="subcellular location">
    <subcellularLocation>
        <location evidence="1 13">Cytoplasm</location>
    </subcellularLocation>
</comment>
<dbReference type="InterPro" id="IPR011545">
    <property type="entry name" value="DEAD/DEAH_box_helicase_dom"/>
</dbReference>
<dbReference type="PROSITE" id="PS51192">
    <property type="entry name" value="HELICASE_ATP_BIND_1"/>
    <property type="match status" value="1"/>
</dbReference>
<keyword evidence="5 13" id="KW-0378">Hydrolase</keyword>
<dbReference type="InterPro" id="IPR014001">
    <property type="entry name" value="Helicase_ATP-bd"/>
</dbReference>
<dbReference type="Gene3D" id="3.40.50.11180">
    <property type="match status" value="1"/>
</dbReference>
<evidence type="ECO:0000256" key="8">
    <source>
        <dbReference type="ARBA" id="ARBA00023125"/>
    </source>
</evidence>
<evidence type="ECO:0000256" key="9">
    <source>
        <dbReference type="ARBA" id="ARBA00023204"/>
    </source>
</evidence>
<dbReference type="SUPFAM" id="SSF52540">
    <property type="entry name" value="P-loop containing nucleoside triphosphate hydrolases"/>
    <property type="match status" value="4"/>
</dbReference>
<organism evidence="16 17">
    <name type="scientific">Thermoclostridium caenicola</name>
    <dbReference type="NCBI Taxonomy" id="659425"/>
    <lineage>
        <taxon>Bacteria</taxon>
        <taxon>Bacillati</taxon>
        <taxon>Bacillota</taxon>
        <taxon>Clostridia</taxon>
        <taxon>Eubacteriales</taxon>
        <taxon>Oscillospiraceae</taxon>
        <taxon>Thermoclostridium</taxon>
    </lineage>
</organism>
<feature type="domain" description="Helicase C-terminal" evidence="15">
    <location>
        <begin position="811"/>
        <end position="977"/>
    </location>
</feature>
<keyword evidence="9 13" id="KW-0234">DNA repair</keyword>
<evidence type="ECO:0000256" key="3">
    <source>
        <dbReference type="ARBA" id="ARBA00022741"/>
    </source>
</evidence>
<dbReference type="EC" id="3.6.4.-" evidence="13"/>
<keyword evidence="7 13" id="KW-0067">ATP-binding</keyword>
<keyword evidence="3 13" id="KW-0547">Nucleotide-binding</keyword>
<sequence>MSQMKLLNSLLSVSARLREITGKIRPGAELLVSGISDSQKRHLAWWAACETGMKGIYVAWNEMQARQALADLSWLTGDRAVYLPCREIMLYDVEARSFEQTYDRITALMRILEGDYDFVVTSTEALLHRLMPPDQLARYVLELKIGQQTAIESLEEKLLEMGYERVEKVEGKAQYAVRGGILDIFPINAELPARVEFFDIEVDSIRAFSPETQRSIQTLDQLTVYPAREIIYTRSQIPDITRRIQEALDRTLRKVSQDIRPLLSKNIGRYLEKLQDSHYFAGVDKFIPFLLDRKADLFEYTGDGHLLFFEEPARTRERMENGQEELHSLCDVLTEKGMVLGETYDLLFDANTILESAGRHPVVTLASLEDAGLLSPQPAVRCHVNGSSISPYIGKMDLLFDDIRDWAEGGFRIFILVSREDRIGRMLEELREKGIPAADATRFEAWPEGFSVVVGSGSLQSGFAYRDEKLVVVTESDISAKSVKKPRKSATARGRRIETYTDLKPGDYVVHQAHGIGIYQGMEQLTVEGIRRDYLKVAYRDGGLLFIPTTHMDLIQKYVGSEGREPRLNKLGGTEWVKTKKRVKESLKELAASLIKLQAERKSMKGYAFAPDTVWQKQFEDAFPYEETPDQLRCVEEIKRDMESEIIMDRLLCGDVGYGKTEVALRAAFKAVMDGKQVAFLVPTTVLCAQHYENFKKRFSGFPVRVEMLSRFRTDAEQRAILRDLKAGRIDIIVGTHMLLSEEVKFRDLGLLVVDEEQRFGVAHKETIKSRYPHVDTLTLSATPIPRTLNMSLMGIRDISTIEDPPEHRYPVQTYVVEYRDDIVRDAIHRELSRDGQVFYLYNRVRGIQSKAAHIQKLVPEARVGFAHGQMSERELEQVIQSFVEKEFDVLVCTTIIESGIDMPNVNTIIVEDSDRLGLSQLYQLRGRVGRSSRLAYAYLTYKRDKALNEIAEKRLKAIREFTEFGSGFKIAMRDLQIRGAGNLLGPEQHGHMETVGYDMYLRLLDEAIAEMKGEPTKRANIETSVEFKVPAHIDARYIPDEDQRIDMYKSIASVENEDEAMDICDELIDRYGDIPEETRNLIDIALIKNMAVSLGFSSVKEKDNMVILSYAEQTAIDPKVIGEIIGKWRGRLMFSAGRQPYLSYRVKSDEKRDLLRNIKILLHDMVKLQSSH</sequence>
<dbReference type="Pfam" id="PF00271">
    <property type="entry name" value="Helicase_C"/>
    <property type="match status" value="1"/>
</dbReference>
<dbReference type="EMBL" id="FQZP01000004">
    <property type="protein sequence ID" value="SHI57455.1"/>
    <property type="molecule type" value="Genomic_DNA"/>
</dbReference>
<name>A0A1M6C8X7_9FIRM</name>
<dbReference type="PANTHER" id="PTHR47964:SF1">
    <property type="entry name" value="ATP-DEPENDENT DNA HELICASE HOMOLOG RECG, CHLOROPLASTIC"/>
    <property type="match status" value="1"/>
</dbReference>
<evidence type="ECO:0000256" key="7">
    <source>
        <dbReference type="ARBA" id="ARBA00022840"/>
    </source>
</evidence>
<evidence type="ECO:0000259" key="15">
    <source>
        <dbReference type="PROSITE" id="PS51194"/>
    </source>
</evidence>
<evidence type="ECO:0000256" key="1">
    <source>
        <dbReference type="ARBA" id="ARBA00004496"/>
    </source>
</evidence>
<keyword evidence="17" id="KW-1185">Reference proteome</keyword>
<dbReference type="InterPro" id="IPR003711">
    <property type="entry name" value="CarD-like/TRCF_RID"/>
</dbReference>
<dbReference type="InterPro" id="IPR047112">
    <property type="entry name" value="RecG/Mfd"/>
</dbReference>
<accession>A0A1M6C8X7</accession>
<evidence type="ECO:0000256" key="6">
    <source>
        <dbReference type="ARBA" id="ARBA00022806"/>
    </source>
</evidence>
<evidence type="ECO:0000256" key="11">
    <source>
        <dbReference type="ARBA" id="ARBA00061399"/>
    </source>
</evidence>
<keyword evidence="2 13" id="KW-0963">Cytoplasm</keyword>
<keyword evidence="6" id="KW-0347">Helicase</keyword>
<dbReference type="GO" id="GO:0005737">
    <property type="term" value="C:cytoplasm"/>
    <property type="evidence" value="ECO:0007669"/>
    <property type="project" value="UniProtKB-SubCell"/>
</dbReference>
<dbReference type="Gene3D" id="3.90.1150.50">
    <property type="entry name" value="Transcription-repair-coupling factor, D7 domain"/>
    <property type="match status" value="1"/>
</dbReference>
<reference evidence="16 17" key="1">
    <citation type="submission" date="2016-11" db="EMBL/GenBank/DDBJ databases">
        <authorList>
            <person name="Varghese N."/>
            <person name="Submissions S."/>
        </authorList>
    </citation>
    <scope>NUCLEOTIDE SEQUENCE [LARGE SCALE GENOMIC DNA]</scope>
    <source>
        <strain evidence="16 17">DSM 19027</strain>
    </source>
</reference>
<dbReference type="SUPFAM" id="SSF143517">
    <property type="entry name" value="TRCF domain-like"/>
    <property type="match status" value="1"/>
</dbReference>
<dbReference type="Gene3D" id="2.40.10.170">
    <property type="match status" value="1"/>
</dbReference>
<dbReference type="GO" id="GO:0003678">
    <property type="term" value="F:DNA helicase activity"/>
    <property type="evidence" value="ECO:0007669"/>
    <property type="project" value="TreeGrafter"/>
</dbReference>
<dbReference type="FunFam" id="3.40.50.300:FF:000546">
    <property type="entry name" value="Transcription-repair-coupling factor"/>
    <property type="match status" value="1"/>
</dbReference>
<comment type="similarity">
    <text evidence="10 13">In the N-terminal section; belongs to the UvrB family.</text>
</comment>
<gene>
    <name evidence="13" type="primary">mfd</name>
    <name evidence="16" type="ORF">SAMN05444373_100490</name>
</gene>
<proteinExistence type="inferred from homology"/>
<dbReference type="Gene3D" id="3.40.50.300">
    <property type="entry name" value="P-loop containing nucleotide triphosphate hydrolases"/>
    <property type="match status" value="2"/>
</dbReference>
<evidence type="ECO:0000256" key="10">
    <source>
        <dbReference type="ARBA" id="ARBA00061104"/>
    </source>
</evidence>
<protein>
    <recommendedName>
        <fullName evidence="12 13">Transcription-repair-coupling factor</fullName>
        <shortName evidence="13">TRCF</shortName>
        <ecNumber evidence="13">3.6.4.-</ecNumber>
    </recommendedName>
</protein>
<dbReference type="GO" id="GO:0016787">
    <property type="term" value="F:hydrolase activity"/>
    <property type="evidence" value="ECO:0007669"/>
    <property type="project" value="UniProtKB-KW"/>
</dbReference>
<evidence type="ECO:0000256" key="2">
    <source>
        <dbReference type="ARBA" id="ARBA00022490"/>
    </source>
</evidence>
<dbReference type="GO" id="GO:0003684">
    <property type="term" value="F:damaged DNA binding"/>
    <property type="evidence" value="ECO:0007669"/>
    <property type="project" value="InterPro"/>
</dbReference>
<evidence type="ECO:0000313" key="17">
    <source>
        <dbReference type="Proteomes" id="UP000324781"/>
    </source>
</evidence>
<dbReference type="GO" id="GO:0005524">
    <property type="term" value="F:ATP binding"/>
    <property type="evidence" value="ECO:0007669"/>
    <property type="project" value="UniProtKB-UniRule"/>
</dbReference>
<dbReference type="InterPro" id="IPR005118">
    <property type="entry name" value="TRCF_C"/>
</dbReference>
<dbReference type="Pfam" id="PF03461">
    <property type="entry name" value="TRCF"/>
    <property type="match status" value="1"/>
</dbReference>
<dbReference type="PROSITE" id="PS51194">
    <property type="entry name" value="HELICASE_CTER"/>
    <property type="match status" value="1"/>
</dbReference>
<evidence type="ECO:0000259" key="14">
    <source>
        <dbReference type="PROSITE" id="PS51192"/>
    </source>
</evidence>
<dbReference type="AlphaFoldDB" id="A0A1M6C8X7"/>
<feature type="domain" description="Helicase ATP-binding" evidence="14">
    <location>
        <begin position="641"/>
        <end position="802"/>
    </location>
</feature>
<dbReference type="InterPro" id="IPR001650">
    <property type="entry name" value="Helicase_C-like"/>
</dbReference>
<dbReference type="InterPro" id="IPR004576">
    <property type="entry name" value="Mfd"/>
</dbReference>
<dbReference type="Pfam" id="PF00270">
    <property type="entry name" value="DEAD"/>
    <property type="match status" value="1"/>
</dbReference>
<dbReference type="CDD" id="cd17991">
    <property type="entry name" value="DEXHc_TRCF"/>
    <property type="match status" value="1"/>
</dbReference>
<dbReference type="Gene3D" id="3.30.2060.10">
    <property type="entry name" value="Penicillin-binding protein 1b domain"/>
    <property type="match status" value="1"/>
</dbReference>
<evidence type="ECO:0000256" key="12">
    <source>
        <dbReference type="ARBA" id="ARBA00070128"/>
    </source>
</evidence>
<keyword evidence="8 13" id="KW-0238">DNA-binding</keyword>
<dbReference type="Proteomes" id="UP000324781">
    <property type="component" value="Unassembled WGS sequence"/>
</dbReference>
<comment type="function">
    <text evidence="13">Couples transcription and DNA repair by recognizing RNA polymerase (RNAP) stalled at DNA lesions. Mediates ATP-dependent release of RNAP and its truncated transcript from the DNA, and recruitment of nucleotide excision repair machinery to the damaged site.</text>
</comment>
<dbReference type="Pfam" id="PF02559">
    <property type="entry name" value="CarD_TRCF_RID"/>
    <property type="match status" value="1"/>
</dbReference>
<evidence type="ECO:0000256" key="5">
    <source>
        <dbReference type="ARBA" id="ARBA00022801"/>
    </source>
</evidence>
<keyword evidence="4 13" id="KW-0227">DNA damage</keyword>
<dbReference type="SMART" id="SM00490">
    <property type="entry name" value="HELICc"/>
    <property type="match status" value="1"/>
</dbReference>
<dbReference type="GO" id="GO:0000716">
    <property type="term" value="P:transcription-coupled nucleotide-excision repair, DNA damage recognition"/>
    <property type="evidence" value="ECO:0007669"/>
    <property type="project" value="UniProtKB-UniRule"/>
</dbReference>
<dbReference type="Pfam" id="PF17757">
    <property type="entry name" value="UvrB_inter"/>
    <property type="match status" value="1"/>
</dbReference>
<dbReference type="InterPro" id="IPR036101">
    <property type="entry name" value="CarD-like/TRCF_RID_sf"/>
</dbReference>
<dbReference type="InterPro" id="IPR027417">
    <property type="entry name" value="P-loop_NTPase"/>
</dbReference>
<dbReference type="HAMAP" id="MF_00969">
    <property type="entry name" value="TRCF"/>
    <property type="match status" value="1"/>
</dbReference>
<evidence type="ECO:0000256" key="4">
    <source>
        <dbReference type="ARBA" id="ARBA00022763"/>
    </source>
</evidence>
<dbReference type="InterPro" id="IPR037235">
    <property type="entry name" value="TRCF-like_C_D7"/>
</dbReference>
<dbReference type="SMART" id="SM00982">
    <property type="entry name" value="TRCF"/>
    <property type="match status" value="1"/>
</dbReference>
<dbReference type="NCBIfam" id="TIGR00580">
    <property type="entry name" value="mfd"/>
    <property type="match status" value="1"/>
</dbReference>
<dbReference type="SMART" id="SM01058">
    <property type="entry name" value="CarD_TRCF"/>
    <property type="match status" value="1"/>
</dbReference>
<comment type="similarity">
    <text evidence="11 13">In the C-terminal section; belongs to the helicase family. RecG subfamily.</text>
</comment>
<dbReference type="SMART" id="SM00487">
    <property type="entry name" value="DEXDc"/>
    <property type="match status" value="1"/>
</dbReference>
<dbReference type="PANTHER" id="PTHR47964">
    <property type="entry name" value="ATP-DEPENDENT DNA HELICASE HOMOLOG RECG, CHLOROPLASTIC"/>
    <property type="match status" value="1"/>
</dbReference>
<dbReference type="SUPFAM" id="SSF141259">
    <property type="entry name" value="CarD-like"/>
    <property type="match status" value="1"/>
</dbReference>
<dbReference type="GO" id="GO:0006355">
    <property type="term" value="P:regulation of DNA-templated transcription"/>
    <property type="evidence" value="ECO:0007669"/>
    <property type="project" value="UniProtKB-UniRule"/>
</dbReference>
<evidence type="ECO:0000313" key="16">
    <source>
        <dbReference type="EMBL" id="SHI57455.1"/>
    </source>
</evidence>
<dbReference type="InterPro" id="IPR041471">
    <property type="entry name" value="UvrB_inter"/>
</dbReference>